<evidence type="ECO:0000259" key="2">
    <source>
        <dbReference type="Pfam" id="PF12773"/>
    </source>
</evidence>
<dbReference type="Pfam" id="PF12773">
    <property type="entry name" value="DZR"/>
    <property type="match status" value="1"/>
</dbReference>
<accession>W0RHK3</accession>
<evidence type="ECO:0000256" key="1">
    <source>
        <dbReference type="SAM" id="MobiDB-lite"/>
    </source>
</evidence>
<protein>
    <submittedName>
        <fullName evidence="3">Double zinc ribbon</fullName>
    </submittedName>
</protein>
<sequence length="260" mass="27962">MDDLDRLHERLVANVRDGFPHLLERTFRLGDIQEHLVPYRTNRPSLRFESARQYELALMRLASGERGYLRVEPTVADAFRRALASPEPDAAVLRDHALATVALTNGTTGSATTTGATAEAPRADAPRADAPRDETATLEAPMLEAPTLDSLKLDSPKLDASWPPAGAMPETPPPATAPLRDIPAPSSHETRPGPTAIGGPCRYCGQALPEGRPVTYCPHCGQNVTVRHCPACSTELEVGWHYCITCGRAMDDAALGTGAR</sequence>
<keyword evidence="4" id="KW-1185">Reference proteome</keyword>
<gene>
    <name evidence="3" type="ORF">J421_2370</name>
</gene>
<dbReference type="RefSeq" id="WP_025411386.1">
    <property type="nucleotide sequence ID" value="NZ_CP007128.1"/>
</dbReference>
<dbReference type="Proteomes" id="UP000019151">
    <property type="component" value="Chromosome"/>
</dbReference>
<evidence type="ECO:0000313" key="4">
    <source>
        <dbReference type="Proteomes" id="UP000019151"/>
    </source>
</evidence>
<feature type="compositionally biased region" description="Low complexity" evidence="1">
    <location>
        <begin position="106"/>
        <end position="120"/>
    </location>
</feature>
<dbReference type="InParanoid" id="W0RHK3"/>
<feature type="domain" description="DZANK-type" evidence="2">
    <location>
        <begin position="201"/>
        <end position="247"/>
    </location>
</feature>
<evidence type="ECO:0000313" key="3">
    <source>
        <dbReference type="EMBL" id="AHG89907.1"/>
    </source>
</evidence>
<feature type="region of interest" description="Disordered" evidence="1">
    <location>
        <begin position="106"/>
        <end position="140"/>
    </location>
</feature>
<dbReference type="OrthoDB" id="9788304at2"/>
<dbReference type="HOGENOM" id="CLU_1068560_0_0_0"/>
<organism evidence="3 4">
    <name type="scientific">Gemmatirosa kalamazoonensis</name>
    <dbReference type="NCBI Taxonomy" id="861299"/>
    <lineage>
        <taxon>Bacteria</taxon>
        <taxon>Pseudomonadati</taxon>
        <taxon>Gemmatimonadota</taxon>
        <taxon>Gemmatimonadia</taxon>
        <taxon>Gemmatimonadales</taxon>
        <taxon>Gemmatimonadaceae</taxon>
        <taxon>Gemmatirosa</taxon>
    </lineage>
</organism>
<feature type="region of interest" description="Disordered" evidence="1">
    <location>
        <begin position="157"/>
        <end position="177"/>
    </location>
</feature>
<dbReference type="KEGG" id="gba:J421_2370"/>
<dbReference type="eggNOG" id="ENOG50341H1">
    <property type="taxonomic scope" value="Bacteria"/>
</dbReference>
<feature type="compositionally biased region" description="Basic and acidic residues" evidence="1">
    <location>
        <begin position="121"/>
        <end position="135"/>
    </location>
</feature>
<name>W0RHK3_9BACT</name>
<dbReference type="AlphaFoldDB" id="W0RHK3"/>
<dbReference type="PATRIC" id="fig|861299.3.peg.2416"/>
<proteinExistence type="predicted"/>
<dbReference type="InterPro" id="IPR025874">
    <property type="entry name" value="DZR"/>
</dbReference>
<reference evidence="3 4" key="1">
    <citation type="journal article" date="2014" name="Genome Announc.">
        <title>Genome Sequence and Methylome of Soil Bacterium Gemmatirosa kalamazoonensis KBS708T, a Member of the Rarely Cultivated Gemmatimonadetes Phylum.</title>
        <authorList>
            <person name="Debruyn J.M."/>
            <person name="Radosevich M."/>
            <person name="Wommack K.E."/>
            <person name="Polson S.W."/>
            <person name="Hauser L.J."/>
            <person name="Fawaz M.N."/>
            <person name="Korlach J."/>
            <person name="Tsai Y.C."/>
        </authorList>
    </citation>
    <scope>NUCLEOTIDE SEQUENCE [LARGE SCALE GENOMIC DNA]</scope>
    <source>
        <strain evidence="3 4">KBS708</strain>
    </source>
</reference>
<dbReference type="STRING" id="861299.J421_2370"/>
<dbReference type="EMBL" id="CP007128">
    <property type="protein sequence ID" value="AHG89907.1"/>
    <property type="molecule type" value="Genomic_DNA"/>
</dbReference>